<sequence length="193" mass="20954">MKKFTLTTLAATSLLMTSGASLAATNDSVDHHGIYVGAGYGLVDVDGDEDFDRDDNAASVYVGTQFNQYLSVEGGYIDFGEYGNDTFSTEVDGYTLGLKAGLPVNEYITLFAKGGQLWWDADINAAGVNDSTDGDDLFYGVGASFAVSEGWDVRVEYTRFDLEFERDEIGILSEIDSFDSDVDYASVAVQYTF</sequence>
<dbReference type="AlphaFoldDB" id="A0A857JIF1"/>
<evidence type="ECO:0000256" key="1">
    <source>
        <dbReference type="ARBA" id="ARBA00022729"/>
    </source>
</evidence>
<evidence type="ECO:0000313" key="4">
    <source>
        <dbReference type="EMBL" id="QHJ10414.1"/>
    </source>
</evidence>
<protein>
    <recommendedName>
        <fullName evidence="3">Outer membrane protein beta-barrel domain-containing protein</fullName>
    </recommendedName>
</protein>
<evidence type="ECO:0000313" key="5">
    <source>
        <dbReference type="Proteomes" id="UP000464524"/>
    </source>
</evidence>
<feature type="domain" description="Outer membrane protein beta-barrel" evidence="3">
    <location>
        <begin position="13"/>
        <end position="176"/>
    </location>
</feature>
<dbReference type="RefSeq" id="WP_160178292.1">
    <property type="nucleotide sequence ID" value="NZ_CP047656.1"/>
</dbReference>
<proteinExistence type="predicted"/>
<feature type="chain" id="PRO_5032962366" description="Outer membrane protein beta-barrel domain-containing protein" evidence="2">
    <location>
        <begin position="24"/>
        <end position="193"/>
    </location>
</feature>
<gene>
    <name evidence="4" type="ORF">FX988_00626</name>
</gene>
<accession>A0A857JIF1</accession>
<dbReference type="SUPFAM" id="SSF56925">
    <property type="entry name" value="OMPA-like"/>
    <property type="match status" value="1"/>
</dbReference>
<reference evidence="4 5" key="1">
    <citation type="submission" date="2019-12" db="EMBL/GenBank/DDBJ databases">
        <title>Genome sequencing and assembly of endphytes of Porphyra tenera.</title>
        <authorList>
            <person name="Park J.M."/>
            <person name="Shin R."/>
            <person name="Jo S.H."/>
        </authorList>
    </citation>
    <scope>NUCLEOTIDE SEQUENCE [LARGE SCALE GENOMIC DNA]</scope>
    <source>
        <strain evidence="4 5">GPM4</strain>
    </source>
</reference>
<dbReference type="Gene3D" id="2.40.160.20">
    <property type="match status" value="1"/>
</dbReference>
<dbReference type="OrthoDB" id="7620169at2"/>
<dbReference type="EMBL" id="CP047656">
    <property type="protein sequence ID" value="QHJ10414.1"/>
    <property type="molecule type" value="Genomic_DNA"/>
</dbReference>
<dbReference type="KEGG" id="pmes:FX988_00626"/>
<keyword evidence="5" id="KW-1185">Reference proteome</keyword>
<dbReference type="InterPro" id="IPR011250">
    <property type="entry name" value="OMP/PagP_B-barrel"/>
</dbReference>
<evidence type="ECO:0000256" key="2">
    <source>
        <dbReference type="SAM" id="SignalP"/>
    </source>
</evidence>
<dbReference type="Pfam" id="PF13505">
    <property type="entry name" value="OMP_b-brl"/>
    <property type="match status" value="1"/>
</dbReference>
<feature type="signal peptide" evidence="2">
    <location>
        <begin position="1"/>
        <end position="23"/>
    </location>
</feature>
<organism evidence="4 5">
    <name type="scientific">Paraglaciecola mesophila</name>
    <dbReference type="NCBI Taxonomy" id="197222"/>
    <lineage>
        <taxon>Bacteria</taxon>
        <taxon>Pseudomonadati</taxon>
        <taxon>Pseudomonadota</taxon>
        <taxon>Gammaproteobacteria</taxon>
        <taxon>Alteromonadales</taxon>
        <taxon>Alteromonadaceae</taxon>
        <taxon>Paraglaciecola</taxon>
    </lineage>
</organism>
<keyword evidence="1 2" id="KW-0732">Signal</keyword>
<dbReference type="InterPro" id="IPR027385">
    <property type="entry name" value="Beta-barrel_OMP"/>
</dbReference>
<dbReference type="Proteomes" id="UP000464524">
    <property type="component" value="Chromosome"/>
</dbReference>
<evidence type="ECO:0000259" key="3">
    <source>
        <dbReference type="Pfam" id="PF13505"/>
    </source>
</evidence>
<name>A0A857JIF1_9ALTE</name>